<evidence type="ECO:0000313" key="2">
    <source>
        <dbReference type="EMBL" id="TFK41404.1"/>
    </source>
</evidence>
<feature type="transmembrane region" description="Helical" evidence="1">
    <location>
        <begin position="49"/>
        <end position="69"/>
    </location>
</feature>
<reference evidence="2 3" key="1">
    <citation type="journal article" date="2019" name="Nat. Ecol. Evol.">
        <title>Megaphylogeny resolves global patterns of mushroom evolution.</title>
        <authorList>
            <person name="Varga T."/>
            <person name="Krizsan K."/>
            <person name="Foldi C."/>
            <person name="Dima B."/>
            <person name="Sanchez-Garcia M."/>
            <person name="Sanchez-Ramirez S."/>
            <person name="Szollosi G.J."/>
            <person name="Szarkandi J.G."/>
            <person name="Papp V."/>
            <person name="Albert L."/>
            <person name="Andreopoulos W."/>
            <person name="Angelini C."/>
            <person name="Antonin V."/>
            <person name="Barry K.W."/>
            <person name="Bougher N.L."/>
            <person name="Buchanan P."/>
            <person name="Buyck B."/>
            <person name="Bense V."/>
            <person name="Catcheside P."/>
            <person name="Chovatia M."/>
            <person name="Cooper J."/>
            <person name="Damon W."/>
            <person name="Desjardin D."/>
            <person name="Finy P."/>
            <person name="Geml J."/>
            <person name="Haridas S."/>
            <person name="Hughes K."/>
            <person name="Justo A."/>
            <person name="Karasinski D."/>
            <person name="Kautmanova I."/>
            <person name="Kiss B."/>
            <person name="Kocsube S."/>
            <person name="Kotiranta H."/>
            <person name="LaButti K.M."/>
            <person name="Lechner B.E."/>
            <person name="Liimatainen K."/>
            <person name="Lipzen A."/>
            <person name="Lukacs Z."/>
            <person name="Mihaltcheva S."/>
            <person name="Morgado L.N."/>
            <person name="Niskanen T."/>
            <person name="Noordeloos M.E."/>
            <person name="Ohm R.A."/>
            <person name="Ortiz-Santana B."/>
            <person name="Ovrebo C."/>
            <person name="Racz N."/>
            <person name="Riley R."/>
            <person name="Savchenko A."/>
            <person name="Shiryaev A."/>
            <person name="Soop K."/>
            <person name="Spirin V."/>
            <person name="Szebenyi C."/>
            <person name="Tomsovsky M."/>
            <person name="Tulloss R.E."/>
            <person name="Uehling J."/>
            <person name="Grigoriev I.V."/>
            <person name="Vagvolgyi C."/>
            <person name="Papp T."/>
            <person name="Martin F.M."/>
            <person name="Miettinen O."/>
            <person name="Hibbett D.S."/>
            <person name="Nagy L.G."/>
        </authorList>
    </citation>
    <scope>NUCLEOTIDE SEQUENCE [LARGE SCALE GENOMIC DNA]</scope>
    <source>
        <strain evidence="2 3">CBS 166.37</strain>
    </source>
</reference>
<keyword evidence="1" id="KW-0472">Membrane</keyword>
<evidence type="ECO:0000313" key="3">
    <source>
        <dbReference type="Proteomes" id="UP000308652"/>
    </source>
</evidence>
<name>A0A5C3M7G8_9AGAR</name>
<dbReference type="Proteomes" id="UP000308652">
    <property type="component" value="Unassembled WGS sequence"/>
</dbReference>
<dbReference type="EMBL" id="ML213595">
    <property type="protein sequence ID" value="TFK41404.1"/>
    <property type="molecule type" value="Genomic_DNA"/>
</dbReference>
<dbReference type="AlphaFoldDB" id="A0A5C3M7G8"/>
<proteinExistence type="predicted"/>
<keyword evidence="1" id="KW-1133">Transmembrane helix</keyword>
<accession>A0A5C3M7G8</accession>
<evidence type="ECO:0000256" key="1">
    <source>
        <dbReference type="SAM" id="Phobius"/>
    </source>
</evidence>
<sequence length="106" mass="11892">MTMSMLITMILITTMTITTTTTTTTIKMAIHSLLYQTASILHVIHPDTYYVARALGLGGIVLSILYVTVKVKELRTLTAQARRDESQEQSVRVNSTGCYNVNYKYI</sequence>
<keyword evidence="1" id="KW-0812">Transmembrane</keyword>
<organism evidence="2 3">
    <name type="scientific">Crucibulum laeve</name>
    <dbReference type="NCBI Taxonomy" id="68775"/>
    <lineage>
        <taxon>Eukaryota</taxon>
        <taxon>Fungi</taxon>
        <taxon>Dikarya</taxon>
        <taxon>Basidiomycota</taxon>
        <taxon>Agaricomycotina</taxon>
        <taxon>Agaricomycetes</taxon>
        <taxon>Agaricomycetidae</taxon>
        <taxon>Agaricales</taxon>
        <taxon>Agaricineae</taxon>
        <taxon>Nidulariaceae</taxon>
        <taxon>Crucibulum</taxon>
    </lineage>
</organism>
<protein>
    <submittedName>
        <fullName evidence="2">Uncharacterized protein</fullName>
    </submittedName>
</protein>
<keyword evidence="3" id="KW-1185">Reference proteome</keyword>
<gene>
    <name evidence="2" type="ORF">BDQ12DRAFT_439149</name>
</gene>